<comment type="caution">
    <text evidence="2">The sequence shown here is derived from an EMBL/GenBank/DDBJ whole genome shotgun (WGS) entry which is preliminary data.</text>
</comment>
<dbReference type="Proteomes" id="UP001266305">
    <property type="component" value="Unassembled WGS sequence"/>
</dbReference>
<organism evidence="2 3">
    <name type="scientific">Saguinus oedipus</name>
    <name type="common">Cotton-top tamarin</name>
    <name type="synonym">Oedipomidas oedipus</name>
    <dbReference type="NCBI Taxonomy" id="9490"/>
    <lineage>
        <taxon>Eukaryota</taxon>
        <taxon>Metazoa</taxon>
        <taxon>Chordata</taxon>
        <taxon>Craniata</taxon>
        <taxon>Vertebrata</taxon>
        <taxon>Euteleostomi</taxon>
        <taxon>Mammalia</taxon>
        <taxon>Eutheria</taxon>
        <taxon>Euarchontoglires</taxon>
        <taxon>Primates</taxon>
        <taxon>Haplorrhini</taxon>
        <taxon>Platyrrhini</taxon>
        <taxon>Cebidae</taxon>
        <taxon>Callitrichinae</taxon>
        <taxon>Saguinus</taxon>
    </lineage>
</organism>
<reference evidence="2 3" key="1">
    <citation type="submission" date="2023-05" db="EMBL/GenBank/DDBJ databases">
        <title>B98-5 Cell Line De Novo Hybrid Assembly: An Optical Mapping Approach.</title>
        <authorList>
            <person name="Kananen K."/>
            <person name="Auerbach J.A."/>
            <person name="Kautto E."/>
            <person name="Blachly J.S."/>
        </authorList>
    </citation>
    <scope>NUCLEOTIDE SEQUENCE [LARGE SCALE GENOMIC DNA]</scope>
    <source>
        <strain evidence="2">B95-8</strain>
        <tissue evidence="2">Cell line</tissue>
    </source>
</reference>
<feature type="compositionally biased region" description="Basic and acidic residues" evidence="1">
    <location>
        <begin position="27"/>
        <end position="45"/>
    </location>
</feature>
<evidence type="ECO:0000256" key="1">
    <source>
        <dbReference type="SAM" id="MobiDB-lite"/>
    </source>
</evidence>
<proteinExistence type="predicted"/>
<accession>A0ABQ9WBJ8</accession>
<gene>
    <name evidence="2" type="ORF">P7K49_000201</name>
</gene>
<protein>
    <submittedName>
        <fullName evidence="2">Uncharacterized protein</fullName>
    </submittedName>
</protein>
<feature type="region of interest" description="Disordered" evidence="1">
    <location>
        <begin position="27"/>
        <end position="77"/>
    </location>
</feature>
<dbReference type="EMBL" id="JASSZA010000001">
    <property type="protein sequence ID" value="KAK2118815.1"/>
    <property type="molecule type" value="Genomic_DNA"/>
</dbReference>
<evidence type="ECO:0000313" key="3">
    <source>
        <dbReference type="Proteomes" id="UP001266305"/>
    </source>
</evidence>
<sequence>MACCKVELECRHRYQNRYSSLLALADNRKNPGDRMRESRGKDKGHCLSWSTENRTIQEPDGALESNLQKPRGPGSWEDAAKKCQWMVPFTGEKIVDRISCITD</sequence>
<evidence type="ECO:0000313" key="2">
    <source>
        <dbReference type="EMBL" id="KAK2118815.1"/>
    </source>
</evidence>
<name>A0ABQ9WBJ8_SAGOE</name>
<keyword evidence="3" id="KW-1185">Reference proteome</keyword>